<dbReference type="GO" id="GO:0006952">
    <property type="term" value="P:defense response"/>
    <property type="evidence" value="ECO:0007669"/>
    <property type="project" value="InterPro"/>
</dbReference>
<feature type="domain" description="NB-ARC" evidence="1">
    <location>
        <begin position="4"/>
        <end position="43"/>
    </location>
</feature>
<reference evidence="2 4" key="2">
    <citation type="journal article" date="2018" name="Plant J.">
        <title>The Physcomitrella patens chromosome-scale assembly reveals moss genome structure and evolution.</title>
        <authorList>
            <person name="Lang D."/>
            <person name="Ullrich K.K."/>
            <person name="Murat F."/>
            <person name="Fuchs J."/>
            <person name="Jenkins J."/>
            <person name="Haas F.B."/>
            <person name="Piednoel M."/>
            <person name="Gundlach H."/>
            <person name="Van Bel M."/>
            <person name="Meyberg R."/>
            <person name="Vives C."/>
            <person name="Morata J."/>
            <person name="Symeonidi A."/>
            <person name="Hiss M."/>
            <person name="Muchero W."/>
            <person name="Kamisugi Y."/>
            <person name="Saleh O."/>
            <person name="Blanc G."/>
            <person name="Decker E.L."/>
            <person name="van Gessel N."/>
            <person name="Grimwood J."/>
            <person name="Hayes R.D."/>
            <person name="Graham S.W."/>
            <person name="Gunter L.E."/>
            <person name="McDaniel S.F."/>
            <person name="Hoernstein S.N.W."/>
            <person name="Larsson A."/>
            <person name="Li F.W."/>
            <person name="Perroud P.F."/>
            <person name="Phillips J."/>
            <person name="Ranjan P."/>
            <person name="Rokshar D.S."/>
            <person name="Rothfels C.J."/>
            <person name="Schneider L."/>
            <person name="Shu S."/>
            <person name="Stevenson D.W."/>
            <person name="Thummler F."/>
            <person name="Tillich M."/>
            <person name="Villarreal Aguilar J.C."/>
            <person name="Widiez T."/>
            <person name="Wong G.K."/>
            <person name="Wymore A."/>
            <person name="Zhang Y."/>
            <person name="Zimmer A.D."/>
            <person name="Quatrano R.S."/>
            <person name="Mayer K.F.X."/>
            <person name="Goodstein D."/>
            <person name="Casacuberta J.M."/>
            <person name="Vandepoele K."/>
            <person name="Reski R."/>
            <person name="Cuming A.C."/>
            <person name="Tuskan G.A."/>
            <person name="Maumus F."/>
            <person name="Salse J."/>
            <person name="Schmutz J."/>
            <person name="Rensing S.A."/>
        </authorList>
    </citation>
    <scope>NUCLEOTIDE SEQUENCE [LARGE SCALE GENOMIC DNA]</scope>
    <source>
        <strain evidence="3 4">cv. Gransden 2004</strain>
    </source>
</reference>
<gene>
    <name evidence="2" type="ORF">PHYPA_018358</name>
</gene>
<evidence type="ECO:0000259" key="1">
    <source>
        <dbReference type="Pfam" id="PF00931"/>
    </source>
</evidence>
<dbReference type="Gene3D" id="1.10.8.430">
    <property type="entry name" value="Helical domain of apoptotic protease-activating factors"/>
    <property type="match status" value="1"/>
</dbReference>
<organism evidence="2">
    <name type="scientific">Physcomitrium patens</name>
    <name type="common">Spreading-leaved earth moss</name>
    <name type="synonym">Physcomitrella patens</name>
    <dbReference type="NCBI Taxonomy" id="3218"/>
    <lineage>
        <taxon>Eukaryota</taxon>
        <taxon>Viridiplantae</taxon>
        <taxon>Streptophyta</taxon>
        <taxon>Embryophyta</taxon>
        <taxon>Bryophyta</taxon>
        <taxon>Bryophytina</taxon>
        <taxon>Bryopsida</taxon>
        <taxon>Funariidae</taxon>
        <taxon>Funariales</taxon>
        <taxon>Funariaceae</taxon>
        <taxon>Physcomitrium</taxon>
    </lineage>
</organism>
<reference evidence="3" key="3">
    <citation type="submission" date="2020-12" db="UniProtKB">
        <authorList>
            <consortium name="EnsemblPlants"/>
        </authorList>
    </citation>
    <scope>IDENTIFICATION</scope>
</reference>
<dbReference type="Gramene" id="Pp3c14_11360V3.2">
    <property type="protein sequence ID" value="PAC:32962952.CDS.1"/>
    <property type="gene ID" value="Pp3c14_11360"/>
</dbReference>
<dbReference type="SUPFAM" id="SSF52540">
    <property type="entry name" value="P-loop containing nucleoside triphosphate hydrolases"/>
    <property type="match status" value="1"/>
</dbReference>
<dbReference type="EnsemblPlants" id="Pp3c14_11360V3.1">
    <property type="protein sequence ID" value="PAC:32962951.CDS.1"/>
    <property type="gene ID" value="Pp3c14_11360"/>
</dbReference>
<protein>
    <recommendedName>
        <fullName evidence="1">NB-ARC domain-containing protein</fullName>
    </recommendedName>
</protein>
<reference evidence="2 4" key="1">
    <citation type="journal article" date="2008" name="Science">
        <title>The Physcomitrella genome reveals evolutionary insights into the conquest of land by plants.</title>
        <authorList>
            <person name="Rensing S."/>
            <person name="Lang D."/>
            <person name="Zimmer A."/>
            <person name="Terry A."/>
            <person name="Salamov A."/>
            <person name="Shapiro H."/>
            <person name="Nishiyama T."/>
            <person name="Perroud P.-F."/>
            <person name="Lindquist E."/>
            <person name="Kamisugi Y."/>
            <person name="Tanahashi T."/>
            <person name="Sakakibara K."/>
            <person name="Fujita T."/>
            <person name="Oishi K."/>
            <person name="Shin-I T."/>
            <person name="Kuroki Y."/>
            <person name="Toyoda A."/>
            <person name="Suzuki Y."/>
            <person name="Hashimoto A."/>
            <person name="Yamaguchi K."/>
            <person name="Sugano A."/>
            <person name="Kohara Y."/>
            <person name="Fujiyama A."/>
            <person name="Anterola A."/>
            <person name="Aoki S."/>
            <person name="Ashton N."/>
            <person name="Barbazuk W.B."/>
            <person name="Barker E."/>
            <person name="Bennetzen J."/>
            <person name="Bezanilla M."/>
            <person name="Blankenship R."/>
            <person name="Cho S.H."/>
            <person name="Dutcher S."/>
            <person name="Estelle M."/>
            <person name="Fawcett J.A."/>
            <person name="Gundlach H."/>
            <person name="Hanada K."/>
            <person name="Heyl A."/>
            <person name="Hicks K.A."/>
            <person name="Hugh J."/>
            <person name="Lohr M."/>
            <person name="Mayer K."/>
            <person name="Melkozernov A."/>
            <person name="Murata T."/>
            <person name="Nelson D."/>
            <person name="Pils B."/>
            <person name="Prigge M."/>
            <person name="Reiss B."/>
            <person name="Renner T."/>
            <person name="Rombauts S."/>
            <person name="Rushton P."/>
            <person name="Sanderfoot A."/>
            <person name="Schween G."/>
            <person name="Shiu S.-H."/>
            <person name="Stueber K."/>
            <person name="Theodoulou F.L."/>
            <person name="Tu H."/>
            <person name="Van de Peer Y."/>
            <person name="Verrier P.J."/>
            <person name="Waters E."/>
            <person name="Wood A."/>
            <person name="Yang L."/>
            <person name="Cove D."/>
            <person name="Cuming A."/>
            <person name="Hasebe M."/>
            <person name="Lucas S."/>
            <person name="Mishler D.B."/>
            <person name="Reski R."/>
            <person name="Grigoriev I."/>
            <person name="Quatrano R.S."/>
            <person name="Boore J.L."/>
        </authorList>
    </citation>
    <scope>NUCLEOTIDE SEQUENCE [LARGE SCALE GENOMIC DNA]</scope>
    <source>
        <strain evidence="3 4">cv. Gransden 2004</strain>
    </source>
</reference>
<sequence length="230" mass="27285">MMEAHSIVGLVGMGGIGKTTLCKYLYNYEKRNNHIRHQFEKFTQGIYKMELLNEVEALRLFLFYTFQGANDNKCKQLNDQVKAIIKACGALPLSLEVIGQYLKKYNLKDIDERKEIWKEALKRLEEAKPFDGYNDDEMLWKRLRISYDNLAMDEKSIFLDFAYIICELYKSKGLRISKDWLARIWNSTIRIENLENMSLIKWNDKVNGYMMHDQLRDMDRAIEREKPNLS</sequence>
<dbReference type="Gramene" id="Pp3c14_11360V3.1">
    <property type="protein sequence ID" value="PAC:32962951.CDS.1"/>
    <property type="gene ID" value="Pp3c14_11360"/>
</dbReference>
<dbReference type="PANTHER" id="PTHR11017:SF385">
    <property type="entry name" value="DISEASE RESISTANCE PROTEIN (TIR-NBS-LRR CLASS)-RELATED"/>
    <property type="match status" value="1"/>
</dbReference>
<dbReference type="EMBL" id="ABEU02000014">
    <property type="protein sequence ID" value="PNR40955.1"/>
    <property type="molecule type" value="Genomic_DNA"/>
</dbReference>
<dbReference type="PANTHER" id="PTHR11017">
    <property type="entry name" value="LEUCINE-RICH REPEAT-CONTAINING PROTEIN"/>
    <property type="match status" value="1"/>
</dbReference>
<dbReference type="InterPro" id="IPR002182">
    <property type="entry name" value="NB-ARC"/>
</dbReference>
<dbReference type="GO" id="GO:0043531">
    <property type="term" value="F:ADP binding"/>
    <property type="evidence" value="ECO:0007669"/>
    <property type="project" value="InterPro"/>
</dbReference>
<accession>A0A2K1JHC2</accession>
<proteinExistence type="predicted"/>
<dbReference type="InterPro" id="IPR042197">
    <property type="entry name" value="Apaf_helical"/>
</dbReference>
<dbReference type="Gene3D" id="3.40.50.300">
    <property type="entry name" value="P-loop containing nucleotide triphosphate hydrolases"/>
    <property type="match status" value="1"/>
</dbReference>
<evidence type="ECO:0000313" key="3">
    <source>
        <dbReference type="EnsemblPlants" id="PAC:32962951.CDS.1"/>
    </source>
</evidence>
<evidence type="ECO:0000313" key="4">
    <source>
        <dbReference type="Proteomes" id="UP000006727"/>
    </source>
</evidence>
<evidence type="ECO:0000313" key="2">
    <source>
        <dbReference type="EMBL" id="PNR40955.1"/>
    </source>
</evidence>
<dbReference type="Proteomes" id="UP000006727">
    <property type="component" value="Chromosome 14"/>
</dbReference>
<name>A0A2K1JHC2_PHYPA</name>
<dbReference type="InterPro" id="IPR027417">
    <property type="entry name" value="P-loop_NTPase"/>
</dbReference>
<dbReference type="InterPro" id="IPR044974">
    <property type="entry name" value="Disease_R_plants"/>
</dbReference>
<dbReference type="PaxDb" id="3218-PP1S36_303V6.1"/>
<dbReference type="InParanoid" id="A0A2K1JHC2"/>
<keyword evidence="4" id="KW-1185">Reference proteome</keyword>
<dbReference type="AlphaFoldDB" id="A0A2K1JHC2"/>
<dbReference type="EnsemblPlants" id="Pp3c14_11360V3.2">
    <property type="protein sequence ID" value="PAC:32962952.CDS.1"/>
    <property type="gene ID" value="Pp3c14_11360"/>
</dbReference>
<dbReference type="Pfam" id="PF00931">
    <property type="entry name" value="NB-ARC"/>
    <property type="match status" value="1"/>
</dbReference>